<evidence type="ECO:0000313" key="3">
    <source>
        <dbReference type="Proteomes" id="UP000777935"/>
    </source>
</evidence>
<evidence type="ECO:0000256" key="1">
    <source>
        <dbReference type="SAM" id="MobiDB-lite"/>
    </source>
</evidence>
<accession>A0ABX2IUS3</accession>
<dbReference type="Proteomes" id="UP000777935">
    <property type="component" value="Unassembled WGS sequence"/>
</dbReference>
<feature type="compositionally biased region" description="Basic and acidic residues" evidence="1">
    <location>
        <begin position="17"/>
        <end position="47"/>
    </location>
</feature>
<dbReference type="RefSeq" id="WP_174137230.1">
    <property type="nucleotide sequence ID" value="NZ_JABUFE010000004.1"/>
</dbReference>
<feature type="region of interest" description="Disordered" evidence="1">
    <location>
        <begin position="1"/>
        <end position="94"/>
    </location>
</feature>
<reference evidence="2 3" key="1">
    <citation type="submission" date="2020-06" db="EMBL/GenBank/DDBJ databases">
        <title>Sulfitobacter algicola sp. nov., isolated from green algae.</title>
        <authorList>
            <person name="Wang C."/>
        </authorList>
    </citation>
    <scope>NUCLEOTIDE SEQUENCE [LARGE SCALE GENOMIC DNA]</scope>
    <source>
        <strain evidence="2 3">1151</strain>
    </source>
</reference>
<proteinExistence type="predicted"/>
<comment type="caution">
    <text evidence="2">The sequence shown here is derived from an EMBL/GenBank/DDBJ whole genome shotgun (WGS) entry which is preliminary data.</text>
</comment>
<name>A0ABX2IUS3_9RHOB</name>
<evidence type="ECO:0000313" key="2">
    <source>
        <dbReference type="EMBL" id="NSX54805.1"/>
    </source>
</evidence>
<sequence length="203" mass="22961">MTKDPSKDGYAAAKGRAKAEFNMRSWETKSVEEILKDQSDQDIRDQDNAQPTPPKPSWAQKPAPNLAPSGASGIKRSWNETPEISQTSENQQNTVEFELDIQPLDMPPGISDAGIYPAKDGDVHYRYSLETGEKEEYPLEGTNVVQLEIYHKGEILAQYDSGWLKKVELPQVNEAIRWIEETNDPARAEEIYQKKDKDPDIDI</sequence>
<keyword evidence="3" id="KW-1185">Reference proteome</keyword>
<gene>
    <name evidence="2" type="ORF">HRQ87_08335</name>
</gene>
<dbReference type="EMBL" id="JABUFE010000004">
    <property type="protein sequence ID" value="NSX54805.1"/>
    <property type="molecule type" value="Genomic_DNA"/>
</dbReference>
<organism evidence="2 3">
    <name type="scientific">Parasulfitobacter algicola</name>
    <dbReference type="NCBI Taxonomy" id="2614809"/>
    <lineage>
        <taxon>Bacteria</taxon>
        <taxon>Pseudomonadati</taxon>
        <taxon>Pseudomonadota</taxon>
        <taxon>Alphaproteobacteria</taxon>
        <taxon>Rhodobacterales</taxon>
        <taxon>Roseobacteraceae</taxon>
        <taxon>Parasulfitobacter</taxon>
    </lineage>
</organism>
<feature type="compositionally biased region" description="Polar residues" evidence="1">
    <location>
        <begin position="79"/>
        <end position="94"/>
    </location>
</feature>
<protein>
    <submittedName>
        <fullName evidence="2">Uncharacterized protein</fullName>
    </submittedName>
</protein>